<dbReference type="Gene3D" id="3.90.420.10">
    <property type="entry name" value="Oxidoreductase, molybdopterin-binding domain"/>
    <property type="match status" value="1"/>
</dbReference>
<dbReference type="KEGG" id="aym:YM304_26300"/>
<evidence type="ECO:0000313" key="4">
    <source>
        <dbReference type="Proteomes" id="UP000011863"/>
    </source>
</evidence>
<keyword evidence="1" id="KW-0472">Membrane</keyword>
<dbReference type="EMBL" id="AP012057">
    <property type="protein sequence ID" value="BAN02944.1"/>
    <property type="molecule type" value="Genomic_DNA"/>
</dbReference>
<feature type="transmembrane region" description="Helical" evidence="1">
    <location>
        <begin position="91"/>
        <end position="110"/>
    </location>
</feature>
<dbReference type="GO" id="GO:0043546">
    <property type="term" value="F:molybdopterin cofactor binding"/>
    <property type="evidence" value="ECO:0007669"/>
    <property type="project" value="TreeGrafter"/>
</dbReference>
<dbReference type="InterPro" id="IPR036374">
    <property type="entry name" value="OxRdtase_Mopterin-bd_sf"/>
</dbReference>
<dbReference type="SUPFAM" id="SSF81296">
    <property type="entry name" value="E set domains"/>
    <property type="match status" value="1"/>
</dbReference>
<sequence length="527" mass="56023">MSLWRGLGLGLLATAAGLAVAELIVGLIRGSSSPVVPVGQEFIDITPKWLKDWAIEQFGTNDKAVLVAGALIVVLGLGAIIGVLAVRGERAFAYALTGAVGVMGAWAVWLRPEPTLGKFMPTIVGTAVSLGVLWWLSPRPGPVDDDTGRPVVMGPDRRQFMMGAVTIGSAAAVTGGIGRVLQQRFEVDTDFVLPGQASAGTSATEAGDVLVDAADVVIDRAPSIAGAELGVDGIESFVVPNDDFYRIDTALVVPQVARDTWKLSISGLVDNEVELTYADLLERDQVERHITLSCVSNPVGGDLVGNALWQGVLLKPILEEAGLQEGAEQLVSRSIDGWTCGSPIEAIMDGRDAMLAFGMNGKPLPAQHGFPVRIVVPGLFGYVSATKWVTDIRLTRWEDFDAYWIPRGWSKLGPVKTMARIDTPRSGRDASGVVPIGGVAWAVHRGVSGVQIRVDDGEWLDAEMGTVPSADTWVQWVYDWDTSTVAAGRHAIEVRAIDGDGEPQPMEPKAVAPDGAQGYHRIVVETS</sequence>
<keyword evidence="4" id="KW-1185">Reference proteome</keyword>
<name>A0A6C7E579_ILUCY</name>
<proteinExistence type="predicted"/>
<dbReference type="SUPFAM" id="SSF56524">
    <property type="entry name" value="Oxidoreductase molybdopterin-binding domain"/>
    <property type="match status" value="1"/>
</dbReference>
<dbReference type="InterPro" id="IPR014756">
    <property type="entry name" value="Ig_E-set"/>
</dbReference>
<dbReference type="GO" id="GO:0008482">
    <property type="term" value="F:sulfite oxidase activity"/>
    <property type="evidence" value="ECO:0007669"/>
    <property type="project" value="TreeGrafter"/>
</dbReference>
<keyword evidence="1" id="KW-1133">Transmembrane helix</keyword>
<dbReference type="InterPro" id="IPR000572">
    <property type="entry name" value="OxRdtase_Mopterin-bd_dom"/>
</dbReference>
<dbReference type="Proteomes" id="UP000011863">
    <property type="component" value="Chromosome"/>
</dbReference>
<dbReference type="AlphaFoldDB" id="A0A6C7E579"/>
<evidence type="ECO:0000313" key="3">
    <source>
        <dbReference type="EMBL" id="BAN02944.1"/>
    </source>
</evidence>
<gene>
    <name evidence="3" type="ORF">YM304_26300</name>
</gene>
<evidence type="ECO:0000259" key="2">
    <source>
        <dbReference type="Pfam" id="PF00174"/>
    </source>
</evidence>
<feature type="domain" description="Oxidoreductase molybdopterin-binding" evidence="2">
    <location>
        <begin position="252"/>
        <end position="404"/>
    </location>
</feature>
<feature type="transmembrane region" description="Helical" evidence="1">
    <location>
        <begin position="64"/>
        <end position="84"/>
    </location>
</feature>
<dbReference type="PANTHER" id="PTHR19372:SF7">
    <property type="entry name" value="SULFITE OXIDASE, MITOCHONDRIAL"/>
    <property type="match status" value="1"/>
</dbReference>
<accession>A0A6C7E579</accession>
<organism evidence="3 4">
    <name type="scientific">Ilumatobacter coccineus (strain NBRC 103263 / KCTC 29153 / YM16-304)</name>
    <dbReference type="NCBI Taxonomy" id="1313172"/>
    <lineage>
        <taxon>Bacteria</taxon>
        <taxon>Bacillati</taxon>
        <taxon>Actinomycetota</taxon>
        <taxon>Acidimicrobiia</taxon>
        <taxon>Acidimicrobiales</taxon>
        <taxon>Ilumatobacteraceae</taxon>
        <taxon>Ilumatobacter</taxon>
    </lineage>
</organism>
<keyword evidence="1" id="KW-0812">Transmembrane</keyword>
<reference evidence="3 4" key="1">
    <citation type="journal article" date="2013" name="Int. J. Syst. Evol. Microbiol.">
        <title>Ilumatobacter nonamiense sp. nov. and Ilumatobacter coccineum sp. nov., isolated from seashore sand.</title>
        <authorList>
            <person name="Matsumoto A."/>
            <person name="Kasai H."/>
            <person name="Matsuo Y."/>
            <person name="Shizuri Y."/>
            <person name="Ichikawa N."/>
            <person name="Fujita N."/>
            <person name="Omura S."/>
            <person name="Takahashi Y."/>
        </authorList>
    </citation>
    <scope>NUCLEOTIDE SEQUENCE [LARGE SCALE GENOMIC DNA]</scope>
    <source>
        <strain evidence="4">NBRC 103263 / KCTC 29153 / YM16-304</strain>
    </source>
</reference>
<dbReference type="GO" id="GO:0020037">
    <property type="term" value="F:heme binding"/>
    <property type="evidence" value="ECO:0007669"/>
    <property type="project" value="TreeGrafter"/>
</dbReference>
<protein>
    <submittedName>
        <fullName evidence="3">Putative oxidoreductase</fullName>
    </submittedName>
</protein>
<dbReference type="Gene3D" id="2.60.40.650">
    <property type="match status" value="1"/>
</dbReference>
<evidence type="ECO:0000256" key="1">
    <source>
        <dbReference type="SAM" id="Phobius"/>
    </source>
</evidence>
<dbReference type="Pfam" id="PF00174">
    <property type="entry name" value="Oxidored_molyb"/>
    <property type="match status" value="1"/>
</dbReference>
<dbReference type="PANTHER" id="PTHR19372">
    <property type="entry name" value="SULFITE REDUCTASE"/>
    <property type="match status" value="1"/>
</dbReference>
<dbReference type="GO" id="GO:0006790">
    <property type="term" value="P:sulfur compound metabolic process"/>
    <property type="evidence" value="ECO:0007669"/>
    <property type="project" value="TreeGrafter"/>
</dbReference>